<dbReference type="GO" id="GO:0009279">
    <property type="term" value="C:cell outer membrane"/>
    <property type="evidence" value="ECO:0007669"/>
    <property type="project" value="InterPro"/>
</dbReference>
<evidence type="ECO:0000313" key="3">
    <source>
        <dbReference type="EMBL" id="QTH21012.1"/>
    </source>
</evidence>
<dbReference type="AlphaFoldDB" id="A0A975HD70"/>
<dbReference type="SUPFAM" id="SSF103515">
    <property type="entry name" value="Autotransporter"/>
    <property type="match status" value="1"/>
</dbReference>
<dbReference type="InterPro" id="IPR007939">
    <property type="entry name" value="Cu-R_B_prcur"/>
</dbReference>
<keyword evidence="2" id="KW-0732">Signal</keyword>
<reference evidence="3" key="2">
    <citation type="submission" date="2021-04" db="EMBL/GenBank/DDBJ databases">
        <title>Isolation and genomic analysis of the ibuprofen-degrading bacterium Sphingomonas strain MPO218.</title>
        <authorList>
            <person name="Aulestia M."/>
            <person name="Flores A."/>
            <person name="Mangas E.L."/>
            <person name="Perez-Pulido A.J."/>
            <person name="Santero E."/>
            <person name="Camacho E.M."/>
        </authorList>
    </citation>
    <scope>NUCLEOTIDE SEQUENCE</scope>
    <source>
        <strain evidence="3">MPO218</strain>
    </source>
</reference>
<protein>
    <submittedName>
        <fullName evidence="3">Copper resistance protein B</fullName>
    </submittedName>
</protein>
<dbReference type="EMBL" id="CP059319">
    <property type="protein sequence ID" value="QTH21012.1"/>
    <property type="molecule type" value="Genomic_DNA"/>
</dbReference>
<dbReference type="GO" id="GO:0005507">
    <property type="term" value="F:copper ion binding"/>
    <property type="evidence" value="ECO:0007669"/>
    <property type="project" value="InterPro"/>
</dbReference>
<name>A0A975HD70_9SPHN</name>
<feature type="compositionally biased region" description="Low complexity" evidence="1">
    <location>
        <begin position="85"/>
        <end position="97"/>
    </location>
</feature>
<dbReference type="InterPro" id="IPR036709">
    <property type="entry name" value="Autotransporte_beta_dom_sf"/>
</dbReference>
<evidence type="ECO:0000256" key="2">
    <source>
        <dbReference type="SAM" id="SignalP"/>
    </source>
</evidence>
<feature type="region of interest" description="Disordered" evidence="1">
    <location>
        <begin position="25"/>
        <end position="104"/>
    </location>
</feature>
<evidence type="ECO:0000256" key="1">
    <source>
        <dbReference type="SAM" id="MobiDB-lite"/>
    </source>
</evidence>
<gene>
    <name evidence="3" type="ORF">HRJ34_22255</name>
</gene>
<reference evidence="3" key="1">
    <citation type="submission" date="2020-07" db="EMBL/GenBank/DDBJ databases">
        <authorList>
            <person name="Camacho E."/>
        </authorList>
    </citation>
    <scope>NUCLEOTIDE SEQUENCE</scope>
    <source>
        <strain evidence="3">MPO218</strain>
    </source>
</reference>
<feature type="chain" id="PRO_5037609100" evidence="2">
    <location>
        <begin position="21"/>
        <end position="341"/>
    </location>
</feature>
<accession>A0A975HD70</accession>
<organism evidence="3 4">
    <name type="scientific">Rhizorhabdus wittichii</name>
    <dbReference type="NCBI Taxonomy" id="160791"/>
    <lineage>
        <taxon>Bacteria</taxon>
        <taxon>Pseudomonadati</taxon>
        <taxon>Pseudomonadota</taxon>
        <taxon>Alphaproteobacteria</taxon>
        <taxon>Sphingomonadales</taxon>
        <taxon>Sphingomonadaceae</taxon>
        <taxon>Rhizorhabdus</taxon>
    </lineage>
</organism>
<dbReference type="RefSeq" id="WP_208632424.1">
    <property type="nucleotide sequence ID" value="NZ_CP059319.1"/>
</dbReference>
<dbReference type="GO" id="GO:0006878">
    <property type="term" value="P:intracellular copper ion homeostasis"/>
    <property type="evidence" value="ECO:0007669"/>
    <property type="project" value="InterPro"/>
</dbReference>
<proteinExistence type="predicted"/>
<sequence>MKALLILTLPGLALAAPAVAQHAHDHGSGMAMPAPASQPAPAPAQDDPHAGHDMTPAAADPHAGHDMAPDAKPSAHRHGAPAPAPAADATGTDLPAGTAPPPQVQRDRLADRFWGAEAMARAQAHMLHEHGSMTQRQVILNLFERQFRDGRDGYRWDGQAWFGGDIDRFLLTTEGEATRGEGVEAGEVQALWSHALDPYWNLQAGVRQDVQRGPDRSYATVGIEGLAPYWFDLEARLFLSNKGDLLARFEGHYDQRITQRLVLQPRVEVNLSAQDVPESGIGSGLSTIEAGLRLRYEIVREFAPYVGFNWERRFGDTARYARLAGEDVTSKGFVAGIRFWF</sequence>
<dbReference type="Pfam" id="PF05275">
    <property type="entry name" value="CopB"/>
    <property type="match status" value="1"/>
</dbReference>
<dbReference type="Proteomes" id="UP000664914">
    <property type="component" value="Chromosome"/>
</dbReference>
<evidence type="ECO:0000313" key="4">
    <source>
        <dbReference type="Proteomes" id="UP000664914"/>
    </source>
</evidence>
<feature type="signal peptide" evidence="2">
    <location>
        <begin position="1"/>
        <end position="20"/>
    </location>
</feature>